<proteinExistence type="predicted"/>
<reference evidence="1" key="2">
    <citation type="journal article" date="2015" name="Fish Shellfish Immunol.">
        <title>Early steps in the European eel (Anguilla anguilla)-Vibrio vulnificus interaction in the gills: Role of the RtxA13 toxin.</title>
        <authorList>
            <person name="Callol A."/>
            <person name="Pajuelo D."/>
            <person name="Ebbesson L."/>
            <person name="Teles M."/>
            <person name="MacKenzie S."/>
            <person name="Amaro C."/>
        </authorList>
    </citation>
    <scope>NUCLEOTIDE SEQUENCE</scope>
</reference>
<sequence>MAFRVVLSAKQSTTFRTEYGFRCLVHKAMTTKTVRTGKCLRTHATVTFGLL</sequence>
<protein>
    <submittedName>
        <fullName evidence="1">Uncharacterized protein</fullName>
    </submittedName>
</protein>
<dbReference type="AlphaFoldDB" id="A0A0E9VZG8"/>
<evidence type="ECO:0000313" key="1">
    <source>
        <dbReference type="EMBL" id="JAH83451.1"/>
    </source>
</evidence>
<dbReference type="EMBL" id="GBXM01025126">
    <property type="protein sequence ID" value="JAH83451.1"/>
    <property type="molecule type" value="Transcribed_RNA"/>
</dbReference>
<organism evidence="1">
    <name type="scientific">Anguilla anguilla</name>
    <name type="common">European freshwater eel</name>
    <name type="synonym">Muraena anguilla</name>
    <dbReference type="NCBI Taxonomy" id="7936"/>
    <lineage>
        <taxon>Eukaryota</taxon>
        <taxon>Metazoa</taxon>
        <taxon>Chordata</taxon>
        <taxon>Craniata</taxon>
        <taxon>Vertebrata</taxon>
        <taxon>Euteleostomi</taxon>
        <taxon>Actinopterygii</taxon>
        <taxon>Neopterygii</taxon>
        <taxon>Teleostei</taxon>
        <taxon>Anguilliformes</taxon>
        <taxon>Anguillidae</taxon>
        <taxon>Anguilla</taxon>
    </lineage>
</organism>
<name>A0A0E9VZG8_ANGAN</name>
<accession>A0A0E9VZG8</accession>
<reference evidence="1" key="1">
    <citation type="submission" date="2014-11" db="EMBL/GenBank/DDBJ databases">
        <authorList>
            <person name="Amaro Gonzalez C."/>
        </authorList>
    </citation>
    <scope>NUCLEOTIDE SEQUENCE</scope>
</reference>